<dbReference type="VEuPathDB" id="FungiDB:EMCG_02122"/>
<feature type="region of interest" description="Disordered" evidence="2">
    <location>
        <begin position="280"/>
        <end position="336"/>
    </location>
</feature>
<dbReference type="InterPro" id="IPR046347">
    <property type="entry name" value="bZIP_sf"/>
</dbReference>
<organism evidence="4 5">
    <name type="scientific">[Emmonsia] crescens</name>
    <dbReference type="NCBI Taxonomy" id="73230"/>
    <lineage>
        <taxon>Eukaryota</taxon>
        <taxon>Fungi</taxon>
        <taxon>Dikarya</taxon>
        <taxon>Ascomycota</taxon>
        <taxon>Pezizomycotina</taxon>
        <taxon>Eurotiomycetes</taxon>
        <taxon>Eurotiomycetidae</taxon>
        <taxon>Onygenales</taxon>
        <taxon>Ajellomycetaceae</taxon>
        <taxon>Emergomyces</taxon>
    </lineage>
</organism>
<dbReference type="GO" id="GO:0003700">
    <property type="term" value="F:DNA-binding transcription factor activity"/>
    <property type="evidence" value="ECO:0007669"/>
    <property type="project" value="InterPro"/>
</dbReference>
<dbReference type="Proteomes" id="UP000226031">
    <property type="component" value="Unassembled WGS sequence"/>
</dbReference>
<reference evidence="4 5" key="1">
    <citation type="submission" date="2017-10" db="EMBL/GenBank/DDBJ databases">
        <title>Comparative genomics in systemic dimorphic fungi from Ajellomycetaceae.</title>
        <authorList>
            <person name="Munoz J.F."/>
            <person name="Mcewen J.G."/>
            <person name="Clay O.K."/>
            <person name="Cuomo C.A."/>
        </authorList>
    </citation>
    <scope>NUCLEOTIDE SEQUENCE [LARGE SCALE GENOMIC DNA]</scope>
    <source>
        <strain evidence="4 5">UAMH4076</strain>
    </source>
</reference>
<dbReference type="Gene3D" id="1.20.5.170">
    <property type="match status" value="1"/>
</dbReference>
<protein>
    <recommendedName>
        <fullName evidence="3">BZIP domain-containing protein</fullName>
    </recommendedName>
</protein>
<name>A0A2B7ZEM1_9EURO</name>
<proteinExistence type="predicted"/>
<feature type="compositionally biased region" description="Low complexity" evidence="2">
    <location>
        <begin position="295"/>
        <end position="325"/>
    </location>
</feature>
<evidence type="ECO:0000256" key="1">
    <source>
        <dbReference type="SAM" id="Coils"/>
    </source>
</evidence>
<dbReference type="PROSITE" id="PS50217">
    <property type="entry name" value="BZIP"/>
    <property type="match status" value="1"/>
</dbReference>
<evidence type="ECO:0000313" key="5">
    <source>
        <dbReference type="Proteomes" id="UP000226031"/>
    </source>
</evidence>
<keyword evidence="1" id="KW-0175">Coiled coil</keyword>
<dbReference type="CDD" id="cd12193">
    <property type="entry name" value="bZIP_GCN4"/>
    <property type="match status" value="1"/>
</dbReference>
<sequence length="401" mass="44074">MRAHPTCSMRRNASNAKHYNINAAPSGFRVRDDDESLYFQTHYQSLPSVTSASVYSTAPATAAATSSSSSSPASARSSASLQQPYSLSYHQYIPQHDNSTQSSGEDNPPLNYHLPSDSLALPLSSEAFVSQAQTATTTATAPTSPWLDLLELNHDLNQDGQSLRSPLLLPAKTGLQTETASALSNPLFDAPVPAAISEYDLLYPYSKGDELDVDELLYLMSAQDSFETTTQPDTQFYLPDYNHPSNNVQQHCMPTSQSIDNQDINHPQPHQLHIAIPSQSQSEAPTHHFQPKPSSPQLPTLITTTSPTPSGTHTHHSTPSSTQIPRSPAAVTTATSMDRVVDKRRRNTLAARRFRQKQQDRVAELERALQSVCKERDELKMQAARWEGEVAALRGMLQKKS</sequence>
<dbReference type="SMART" id="SM00338">
    <property type="entry name" value="BRLZ"/>
    <property type="match status" value="1"/>
</dbReference>
<dbReference type="InterPro" id="IPR004827">
    <property type="entry name" value="bZIP"/>
</dbReference>
<keyword evidence="5" id="KW-1185">Reference proteome</keyword>
<feature type="region of interest" description="Disordered" evidence="2">
    <location>
        <begin position="95"/>
        <end position="116"/>
    </location>
</feature>
<dbReference type="EMBL" id="PDND01000106">
    <property type="protein sequence ID" value="PGH32045.1"/>
    <property type="molecule type" value="Genomic_DNA"/>
</dbReference>
<feature type="coiled-coil region" evidence="1">
    <location>
        <begin position="355"/>
        <end position="396"/>
    </location>
</feature>
<evidence type="ECO:0000313" key="4">
    <source>
        <dbReference type="EMBL" id="PGH32045.1"/>
    </source>
</evidence>
<comment type="caution">
    <text evidence="4">The sequence shown here is derived from an EMBL/GenBank/DDBJ whole genome shotgun (WGS) entry which is preliminary data.</text>
</comment>
<evidence type="ECO:0000259" key="3">
    <source>
        <dbReference type="PROSITE" id="PS50217"/>
    </source>
</evidence>
<feature type="compositionally biased region" description="Polar residues" evidence="2">
    <location>
        <begin position="96"/>
        <end position="105"/>
    </location>
</feature>
<feature type="domain" description="BZIP" evidence="3">
    <location>
        <begin position="337"/>
        <end position="400"/>
    </location>
</feature>
<dbReference type="Pfam" id="PF07716">
    <property type="entry name" value="bZIP_2"/>
    <property type="match status" value="1"/>
</dbReference>
<dbReference type="SUPFAM" id="SSF57959">
    <property type="entry name" value="Leucine zipper domain"/>
    <property type="match status" value="1"/>
</dbReference>
<dbReference type="PROSITE" id="PS00036">
    <property type="entry name" value="BZIP_BASIC"/>
    <property type="match status" value="1"/>
</dbReference>
<dbReference type="STRING" id="73230.A0A2B7ZEM1"/>
<gene>
    <name evidence="4" type="ORF">GX50_05170</name>
</gene>
<evidence type="ECO:0000256" key="2">
    <source>
        <dbReference type="SAM" id="MobiDB-lite"/>
    </source>
</evidence>
<dbReference type="AlphaFoldDB" id="A0A2B7ZEM1"/>
<accession>A0A2B7ZEM1</accession>